<dbReference type="Proteomes" id="UP000019335">
    <property type="component" value="Chromosome 15"/>
</dbReference>
<name>W7TK42_9STRA</name>
<keyword evidence="2" id="KW-0732">Signal</keyword>
<keyword evidence="5" id="KW-1185">Reference proteome</keyword>
<accession>W7TK42</accession>
<protein>
    <recommendedName>
        <fullName evidence="3">Ribosomal protein mS38 C-terminal domain-containing protein</fullName>
    </recommendedName>
</protein>
<dbReference type="Pfam" id="PF08213">
    <property type="entry name" value="COX24_C"/>
    <property type="match status" value="1"/>
</dbReference>
<evidence type="ECO:0000259" key="3">
    <source>
        <dbReference type="SMART" id="SM01155"/>
    </source>
</evidence>
<evidence type="ECO:0000256" key="1">
    <source>
        <dbReference type="SAM" id="MobiDB-lite"/>
    </source>
</evidence>
<comment type="caution">
    <text evidence="4">The sequence shown here is derived from an EMBL/GenBank/DDBJ whole genome shotgun (WGS) entry which is preliminary data.</text>
</comment>
<proteinExistence type="predicted"/>
<feature type="signal peptide" evidence="2">
    <location>
        <begin position="1"/>
        <end position="29"/>
    </location>
</feature>
<dbReference type="AlphaFoldDB" id="W7TK42"/>
<feature type="domain" description="Ribosomal protein mS38 C-terminal" evidence="3">
    <location>
        <begin position="125"/>
        <end position="156"/>
    </location>
</feature>
<evidence type="ECO:0000256" key="2">
    <source>
        <dbReference type="SAM" id="SignalP"/>
    </source>
</evidence>
<dbReference type="EMBL" id="AZIL01001416">
    <property type="protein sequence ID" value="EWM23883.1"/>
    <property type="molecule type" value="Genomic_DNA"/>
</dbReference>
<sequence length="157" mass="17378">MDVCPSTGPRLSFHYLVLLSSTRLLGCKAMATTAALRTWWSRLATPTSSMSMSLTSQSSIRALYSSPRMSPTSVASKSSIVGGSWQASSLFSTLPAYTKTIRSLPPSPGQPSSWFGHILSGLLKRCSSTLKKRRSKMNKHKLKKRRKLMRNKNKKNL</sequence>
<reference evidence="4 5" key="1">
    <citation type="journal article" date="2014" name="Mol. Plant">
        <title>Chromosome Scale Genome Assembly and Transcriptome Profiling of Nannochloropsis gaditana in Nitrogen Depletion.</title>
        <authorList>
            <person name="Corteggiani Carpinelli E."/>
            <person name="Telatin A."/>
            <person name="Vitulo N."/>
            <person name="Forcato C."/>
            <person name="D'Angelo M."/>
            <person name="Schiavon R."/>
            <person name="Vezzi A."/>
            <person name="Giacometti G.M."/>
            <person name="Morosinotto T."/>
            <person name="Valle G."/>
        </authorList>
    </citation>
    <scope>NUCLEOTIDE SEQUENCE [LARGE SCALE GENOMIC DNA]</scope>
    <source>
        <strain evidence="4 5">B-31</strain>
    </source>
</reference>
<evidence type="ECO:0000313" key="4">
    <source>
        <dbReference type="EMBL" id="EWM23883.1"/>
    </source>
</evidence>
<gene>
    <name evidence="4" type="ORF">Naga_100161g4</name>
</gene>
<dbReference type="InterPro" id="IPR013177">
    <property type="entry name" value="Ribosomal_mS38_C"/>
</dbReference>
<feature type="chain" id="PRO_5004900761" description="Ribosomal protein mS38 C-terminal domain-containing protein" evidence="2">
    <location>
        <begin position="30"/>
        <end position="157"/>
    </location>
</feature>
<dbReference type="SMART" id="SM01155">
    <property type="entry name" value="DUF1713"/>
    <property type="match status" value="1"/>
</dbReference>
<organism evidence="4 5">
    <name type="scientific">Nannochloropsis gaditana</name>
    <dbReference type="NCBI Taxonomy" id="72520"/>
    <lineage>
        <taxon>Eukaryota</taxon>
        <taxon>Sar</taxon>
        <taxon>Stramenopiles</taxon>
        <taxon>Ochrophyta</taxon>
        <taxon>Eustigmatophyceae</taxon>
        <taxon>Eustigmatales</taxon>
        <taxon>Monodopsidaceae</taxon>
        <taxon>Nannochloropsis</taxon>
    </lineage>
</organism>
<feature type="region of interest" description="Disordered" evidence="1">
    <location>
        <begin position="130"/>
        <end position="157"/>
    </location>
</feature>
<evidence type="ECO:0000313" key="5">
    <source>
        <dbReference type="Proteomes" id="UP000019335"/>
    </source>
</evidence>